<accession>A0A9N9QZG7</accession>
<keyword evidence="3" id="KW-1185">Reference proteome</keyword>
<sequence length="188" mass="21387">MSKTPDAVTHFNPRELSTPNKDFPGVSKTVFTHVSRLHELLNDWRKIKDKGVKLCRAISSLKLFECEDDYFPHQLKPIMESLVDALESLKDIVNGVTIIDGQLQALAKLQQTDEPVILTWTVKKISDTVGNISASIQKEYELKKVVTENVAHCRDEKLIDVYISSWELEPYFEPNAYLFAEIGLPTII</sequence>
<evidence type="ECO:0008006" key="4">
    <source>
        <dbReference type="Google" id="ProtNLM"/>
    </source>
</evidence>
<dbReference type="OrthoDB" id="17066at2759"/>
<name>A0A9N9QZG7_9NEOP</name>
<evidence type="ECO:0000313" key="3">
    <source>
        <dbReference type="Proteomes" id="UP001153714"/>
    </source>
</evidence>
<evidence type="ECO:0000313" key="2">
    <source>
        <dbReference type="EMBL" id="CAG9786750.1"/>
    </source>
</evidence>
<feature type="region of interest" description="Disordered" evidence="1">
    <location>
        <begin position="1"/>
        <end position="20"/>
    </location>
</feature>
<proteinExistence type="predicted"/>
<dbReference type="EMBL" id="OU893347">
    <property type="protein sequence ID" value="CAG9786750.1"/>
    <property type="molecule type" value="Genomic_DNA"/>
</dbReference>
<reference evidence="2" key="2">
    <citation type="submission" date="2022-10" db="EMBL/GenBank/DDBJ databases">
        <authorList>
            <consortium name="ENA_rothamsted_submissions"/>
            <consortium name="culmorum"/>
            <person name="King R."/>
        </authorList>
    </citation>
    <scope>NUCLEOTIDE SEQUENCE</scope>
</reference>
<reference evidence="2" key="1">
    <citation type="submission" date="2021-12" db="EMBL/GenBank/DDBJ databases">
        <authorList>
            <person name="King R."/>
        </authorList>
    </citation>
    <scope>NUCLEOTIDE SEQUENCE</scope>
</reference>
<gene>
    <name evidence="2" type="ORF">DIATSA_LOCUS4687</name>
</gene>
<dbReference type="Proteomes" id="UP001153714">
    <property type="component" value="Chromosome 16"/>
</dbReference>
<evidence type="ECO:0000256" key="1">
    <source>
        <dbReference type="SAM" id="MobiDB-lite"/>
    </source>
</evidence>
<dbReference type="AlphaFoldDB" id="A0A9N9QZG7"/>
<organism evidence="2 3">
    <name type="scientific">Diatraea saccharalis</name>
    <name type="common">sugarcane borer</name>
    <dbReference type="NCBI Taxonomy" id="40085"/>
    <lineage>
        <taxon>Eukaryota</taxon>
        <taxon>Metazoa</taxon>
        <taxon>Ecdysozoa</taxon>
        <taxon>Arthropoda</taxon>
        <taxon>Hexapoda</taxon>
        <taxon>Insecta</taxon>
        <taxon>Pterygota</taxon>
        <taxon>Neoptera</taxon>
        <taxon>Endopterygota</taxon>
        <taxon>Lepidoptera</taxon>
        <taxon>Glossata</taxon>
        <taxon>Ditrysia</taxon>
        <taxon>Pyraloidea</taxon>
        <taxon>Crambidae</taxon>
        <taxon>Crambinae</taxon>
        <taxon>Diatraea</taxon>
    </lineage>
</organism>
<protein>
    <recommendedName>
        <fullName evidence="4">Cyclin-dependent kinase 2-interacting protein</fullName>
    </recommendedName>
</protein>